<feature type="transmembrane region" description="Helical" evidence="6">
    <location>
        <begin position="21"/>
        <end position="48"/>
    </location>
</feature>
<keyword evidence="3 6" id="KW-0812">Transmembrane</keyword>
<dbReference type="Proteomes" id="UP001314796">
    <property type="component" value="Unassembled WGS sequence"/>
</dbReference>
<accession>A0ABS2NMR5</accession>
<evidence type="ECO:0000259" key="7">
    <source>
        <dbReference type="Pfam" id="PF09335"/>
    </source>
</evidence>
<dbReference type="RefSeq" id="WP_204400517.1">
    <property type="nucleotide sequence ID" value="NZ_JAFBEE010000003.1"/>
</dbReference>
<evidence type="ECO:0000313" key="8">
    <source>
        <dbReference type="EMBL" id="MBM7614240.1"/>
    </source>
</evidence>
<keyword evidence="4 6" id="KW-1133">Transmembrane helix</keyword>
<comment type="subcellular location">
    <subcellularLocation>
        <location evidence="1 6">Cell membrane</location>
        <topology evidence="1 6">Multi-pass membrane protein</topology>
    </subcellularLocation>
</comment>
<evidence type="ECO:0000256" key="1">
    <source>
        <dbReference type="ARBA" id="ARBA00004651"/>
    </source>
</evidence>
<dbReference type="PANTHER" id="PTHR12677:SF55">
    <property type="entry name" value="UNDECAPRENYL PHOSPHATE TRANSPORTER SAOUHSC_00901-RELATED"/>
    <property type="match status" value="1"/>
</dbReference>
<keyword evidence="9" id="KW-1185">Reference proteome</keyword>
<comment type="caution">
    <text evidence="8">The sequence shown here is derived from an EMBL/GenBank/DDBJ whole genome shotgun (WGS) entry which is preliminary data.</text>
</comment>
<evidence type="ECO:0000256" key="2">
    <source>
        <dbReference type="ARBA" id="ARBA00022475"/>
    </source>
</evidence>
<dbReference type="Pfam" id="PF09335">
    <property type="entry name" value="VTT_dom"/>
    <property type="match status" value="1"/>
</dbReference>
<feature type="transmembrane region" description="Helical" evidence="6">
    <location>
        <begin position="54"/>
        <end position="76"/>
    </location>
</feature>
<organism evidence="8 9">
    <name type="scientific">Alkaliphilus hydrothermalis</name>
    <dbReference type="NCBI Taxonomy" id="1482730"/>
    <lineage>
        <taxon>Bacteria</taxon>
        <taxon>Bacillati</taxon>
        <taxon>Bacillota</taxon>
        <taxon>Clostridia</taxon>
        <taxon>Peptostreptococcales</taxon>
        <taxon>Natronincolaceae</taxon>
        <taxon>Alkaliphilus</taxon>
    </lineage>
</organism>
<evidence type="ECO:0000256" key="6">
    <source>
        <dbReference type="RuleBase" id="RU366058"/>
    </source>
</evidence>
<evidence type="ECO:0000313" key="9">
    <source>
        <dbReference type="Proteomes" id="UP001314796"/>
    </source>
</evidence>
<evidence type="ECO:0000256" key="4">
    <source>
        <dbReference type="ARBA" id="ARBA00022989"/>
    </source>
</evidence>
<sequence length="184" mass="19910">MFNINALLEILKNNSHFAIPISLLINIGISLAGILPSVFITGANILFFGPVKGFFISLLGETIGAYITFTVYRLGFKKKIEKITHRHPLLSRIVTSNGKKAGLLIFQGRIIPFIPSGIITLAASVSSVNGVIFTIATLIGKIPSIALEALVSYDIINVHGNWIRLVVTIVLLVLIKFTIGKEGT</sequence>
<comment type="similarity">
    <text evidence="6">Belongs to the TVP38/TMEM64 family.</text>
</comment>
<feature type="transmembrane region" description="Helical" evidence="6">
    <location>
        <begin position="118"/>
        <end position="142"/>
    </location>
</feature>
<dbReference type="InterPro" id="IPR015414">
    <property type="entry name" value="TMEM64"/>
</dbReference>
<evidence type="ECO:0000256" key="5">
    <source>
        <dbReference type="ARBA" id="ARBA00023136"/>
    </source>
</evidence>
<name>A0ABS2NMR5_9FIRM</name>
<keyword evidence="5 6" id="KW-0472">Membrane</keyword>
<feature type="domain" description="VTT" evidence="7">
    <location>
        <begin position="35"/>
        <end position="152"/>
    </location>
</feature>
<protein>
    <recommendedName>
        <fullName evidence="6">TVP38/TMEM64 family membrane protein</fullName>
    </recommendedName>
</protein>
<dbReference type="InterPro" id="IPR032816">
    <property type="entry name" value="VTT_dom"/>
</dbReference>
<dbReference type="PANTHER" id="PTHR12677">
    <property type="entry name" value="GOLGI APPARATUS MEMBRANE PROTEIN TVP38-RELATED"/>
    <property type="match status" value="1"/>
</dbReference>
<gene>
    <name evidence="8" type="ORF">JOC73_000751</name>
</gene>
<dbReference type="EMBL" id="JAFBEE010000003">
    <property type="protein sequence ID" value="MBM7614240.1"/>
    <property type="molecule type" value="Genomic_DNA"/>
</dbReference>
<keyword evidence="2 6" id="KW-1003">Cell membrane</keyword>
<feature type="transmembrane region" description="Helical" evidence="6">
    <location>
        <begin position="162"/>
        <end position="179"/>
    </location>
</feature>
<comment type="caution">
    <text evidence="6">Lacks conserved residue(s) required for the propagation of feature annotation.</text>
</comment>
<evidence type="ECO:0000256" key="3">
    <source>
        <dbReference type="ARBA" id="ARBA00022692"/>
    </source>
</evidence>
<proteinExistence type="inferred from homology"/>
<reference evidence="8 9" key="1">
    <citation type="submission" date="2021-01" db="EMBL/GenBank/DDBJ databases">
        <title>Genomic Encyclopedia of Type Strains, Phase IV (KMG-IV): sequencing the most valuable type-strain genomes for metagenomic binning, comparative biology and taxonomic classification.</title>
        <authorList>
            <person name="Goeker M."/>
        </authorList>
    </citation>
    <scope>NUCLEOTIDE SEQUENCE [LARGE SCALE GENOMIC DNA]</scope>
    <source>
        <strain evidence="8 9">DSM 25890</strain>
    </source>
</reference>